<sequence>MGIKCLRTSVAHYQDLTKSTQLVLTFICRVNMGRGPGMPPVTWRAMSCHLSRALSRHFFRQEASVVGLSQHLDAVQNSSPLPAVNTKIIRPWKLFKRKLPSKPTR</sequence>
<dbReference type="AlphaFoldDB" id="A0A8X6GWX1"/>
<organism evidence="1 2">
    <name type="scientific">Trichonephila clavata</name>
    <name type="common">Joro spider</name>
    <name type="synonym">Nephila clavata</name>
    <dbReference type="NCBI Taxonomy" id="2740835"/>
    <lineage>
        <taxon>Eukaryota</taxon>
        <taxon>Metazoa</taxon>
        <taxon>Ecdysozoa</taxon>
        <taxon>Arthropoda</taxon>
        <taxon>Chelicerata</taxon>
        <taxon>Arachnida</taxon>
        <taxon>Araneae</taxon>
        <taxon>Araneomorphae</taxon>
        <taxon>Entelegynae</taxon>
        <taxon>Araneoidea</taxon>
        <taxon>Nephilidae</taxon>
        <taxon>Trichonephila</taxon>
    </lineage>
</organism>
<keyword evidence="2" id="KW-1185">Reference proteome</keyword>
<evidence type="ECO:0000313" key="2">
    <source>
        <dbReference type="Proteomes" id="UP000887116"/>
    </source>
</evidence>
<evidence type="ECO:0000313" key="1">
    <source>
        <dbReference type="EMBL" id="GFR11849.1"/>
    </source>
</evidence>
<name>A0A8X6GWX1_TRICU</name>
<protein>
    <submittedName>
        <fullName evidence="1">Uncharacterized protein</fullName>
    </submittedName>
</protein>
<dbReference type="EMBL" id="BMAO01016871">
    <property type="protein sequence ID" value="GFR11849.1"/>
    <property type="molecule type" value="Genomic_DNA"/>
</dbReference>
<accession>A0A8X6GWX1</accession>
<gene>
    <name evidence="1" type="ORF">TNCT_558101</name>
</gene>
<dbReference type="Proteomes" id="UP000887116">
    <property type="component" value="Unassembled WGS sequence"/>
</dbReference>
<comment type="caution">
    <text evidence="1">The sequence shown here is derived from an EMBL/GenBank/DDBJ whole genome shotgun (WGS) entry which is preliminary data.</text>
</comment>
<proteinExistence type="predicted"/>
<reference evidence="1" key="1">
    <citation type="submission" date="2020-07" db="EMBL/GenBank/DDBJ databases">
        <title>Multicomponent nature underlies the extraordinary mechanical properties of spider dragline silk.</title>
        <authorList>
            <person name="Kono N."/>
            <person name="Nakamura H."/>
            <person name="Mori M."/>
            <person name="Yoshida Y."/>
            <person name="Ohtoshi R."/>
            <person name="Malay A.D."/>
            <person name="Moran D.A.P."/>
            <person name="Tomita M."/>
            <person name="Numata K."/>
            <person name="Arakawa K."/>
        </authorList>
    </citation>
    <scope>NUCLEOTIDE SEQUENCE</scope>
</reference>